<protein>
    <submittedName>
        <fullName evidence="1">Uncharacterized protein</fullName>
    </submittedName>
</protein>
<organism evidence="1 2">
    <name type="scientific">Saccharopolyspora taberi</name>
    <dbReference type="NCBI Taxonomy" id="60895"/>
    <lineage>
        <taxon>Bacteria</taxon>
        <taxon>Bacillati</taxon>
        <taxon>Actinomycetota</taxon>
        <taxon>Actinomycetes</taxon>
        <taxon>Pseudonocardiales</taxon>
        <taxon>Pseudonocardiaceae</taxon>
        <taxon>Saccharopolyspora</taxon>
    </lineage>
</organism>
<dbReference type="Proteomes" id="UP001500979">
    <property type="component" value="Unassembled WGS sequence"/>
</dbReference>
<dbReference type="RefSeq" id="WP_344678860.1">
    <property type="nucleotide sequence ID" value="NZ_BAAAUX010000009.1"/>
</dbReference>
<dbReference type="EMBL" id="BAAAUX010000009">
    <property type="protein sequence ID" value="GAA2783060.1"/>
    <property type="molecule type" value="Genomic_DNA"/>
</dbReference>
<accession>A0ABN3V873</accession>
<reference evidence="1 2" key="1">
    <citation type="journal article" date="2019" name="Int. J. Syst. Evol. Microbiol.">
        <title>The Global Catalogue of Microorganisms (GCM) 10K type strain sequencing project: providing services to taxonomists for standard genome sequencing and annotation.</title>
        <authorList>
            <consortium name="The Broad Institute Genomics Platform"/>
            <consortium name="The Broad Institute Genome Sequencing Center for Infectious Disease"/>
            <person name="Wu L."/>
            <person name="Ma J."/>
        </authorList>
    </citation>
    <scope>NUCLEOTIDE SEQUENCE [LARGE SCALE GENOMIC DNA]</scope>
    <source>
        <strain evidence="1 2">JCM 9383</strain>
    </source>
</reference>
<comment type="caution">
    <text evidence="1">The sequence shown here is derived from an EMBL/GenBank/DDBJ whole genome shotgun (WGS) entry which is preliminary data.</text>
</comment>
<evidence type="ECO:0000313" key="1">
    <source>
        <dbReference type="EMBL" id="GAA2783060.1"/>
    </source>
</evidence>
<proteinExistence type="predicted"/>
<evidence type="ECO:0000313" key="2">
    <source>
        <dbReference type="Proteomes" id="UP001500979"/>
    </source>
</evidence>
<gene>
    <name evidence="1" type="ORF">GCM10010470_16290</name>
</gene>
<name>A0ABN3V873_9PSEU</name>
<sequence>MTDCLPLHSGEPLDRHRDRAEARLNAAREEHYRMQLINVARIVTAAVPEAASIDLARDVFDFQNEVWLEAVHAADGTLLWHDAQDPDPLAGFRYANRATWTLAAKVIVETVGQALAGAEITDVADHRPDWSRPSSSGPTELFRITLPDRRVVEHHTTTPPGPDEPRVEVITDRDPDMATEVHVVVDGVPILAEHTDVDPGRGWALSDWRELAAEHAASASPAAAELITQLFRQGESSEYVTA</sequence>
<keyword evidence="2" id="KW-1185">Reference proteome</keyword>